<evidence type="ECO:0000313" key="12">
    <source>
        <dbReference type="Proteomes" id="UP000290289"/>
    </source>
</evidence>
<evidence type="ECO:0000256" key="9">
    <source>
        <dbReference type="ARBA" id="ARBA00047707"/>
    </source>
</evidence>
<keyword evidence="7 10" id="KW-0560">Oxidoreductase</keyword>
<accession>A0A498I051</accession>
<evidence type="ECO:0000256" key="10">
    <source>
        <dbReference type="RuleBase" id="RU361177"/>
    </source>
</evidence>
<evidence type="ECO:0000313" key="11">
    <source>
        <dbReference type="EMBL" id="RXH75247.1"/>
    </source>
</evidence>
<evidence type="ECO:0000256" key="6">
    <source>
        <dbReference type="ARBA" id="ARBA00022857"/>
    </source>
</evidence>
<dbReference type="SMR" id="A0A498I051"/>
<keyword evidence="12" id="KW-1185">Reference proteome</keyword>
<keyword evidence="5 10" id="KW-0274">FAD</keyword>
<dbReference type="InterPro" id="IPR020946">
    <property type="entry name" value="Flavin_mOase-like"/>
</dbReference>
<evidence type="ECO:0000256" key="4">
    <source>
        <dbReference type="ARBA" id="ARBA00022630"/>
    </source>
</evidence>
<name>A0A498I051_MALDO</name>
<dbReference type="SUPFAM" id="SSF51905">
    <property type="entry name" value="FAD/NAD(P)-binding domain"/>
    <property type="match status" value="2"/>
</dbReference>
<dbReference type="InterPro" id="IPR000960">
    <property type="entry name" value="Flavin_mOase"/>
</dbReference>
<proteinExistence type="inferred from homology"/>
<dbReference type="GO" id="GO:0050661">
    <property type="term" value="F:NADP binding"/>
    <property type="evidence" value="ECO:0007669"/>
    <property type="project" value="InterPro"/>
</dbReference>
<dbReference type="EC" id="1.-.-.-" evidence="10"/>
<dbReference type="InterPro" id="IPR036188">
    <property type="entry name" value="FAD/NAD-bd_sf"/>
</dbReference>
<keyword evidence="8" id="KW-0073">Auxin biosynthesis</keyword>
<evidence type="ECO:0000256" key="5">
    <source>
        <dbReference type="ARBA" id="ARBA00022827"/>
    </source>
</evidence>
<dbReference type="Gene3D" id="3.50.50.60">
    <property type="entry name" value="FAD/NAD(P)-binding domain"/>
    <property type="match status" value="1"/>
</dbReference>
<dbReference type="STRING" id="3750.A0A498I051"/>
<dbReference type="PRINTS" id="PR00368">
    <property type="entry name" value="FADPNR"/>
</dbReference>
<dbReference type="GO" id="GO:0004499">
    <property type="term" value="F:N,N-dimethylaniline monooxygenase activity"/>
    <property type="evidence" value="ECO:0007669"/>
    <property type="project" value="InterPro"/>
</dbReference>
<sequence length="385" mass="42786">MEEVQVVIVGAGPAGLATSACLNHLNITNAVLEREDCYASLWKKKSYDRLKLHLAKQFCELPYMPFPSDTPTYVPKNLFVQYLDTYVSHFNINPKCNRSVKSAVYDVDLEKWYVKVENTLSGAQEMYLGKFLVVASGENSVGYIPQVRGLDGFNGQAIHSSKYENGKKYGGKNVLVVGSGNSGMEIAYDLSNSGANTSIVVRSPVHVLSKEIVFFGMVLLKLLPVTIVDKVVVGLGKLKYGNLSKYGIQKPKQGPFYLKATKGRSPTIDVGCIKKIKTREITVLPSITSIEGNLIRFENGIYNWYDAIIFATGYKSSVLNWLKDDNCYFNDNGMPRKRFPDHWKSENGLYSAGFSSRGLLGIAHDAHCIANDISSSLNLHYKKMD</sequence>
<dbReference type="PANTHER" id="PTHR43539:SF9">
    <property type="entry name" value="INDOLE-3-PYRUVATE MONOOXYGENASE YUCCA11-RELATED"/>
    <property type="match status" value="1"/>
</dbReference>
<comment type="caution">
    <text evidence="11">The sequence shown here is derived from an EMBL/GenBank/DDBJ whole genome shotgun (WGS) entry which is preliminary data.</text>
</comment>
<comment type="catalytic activity">
    <reaction evidence="9">
        <text>indole-3-pyruvate + NADPH + O2 + H(+) = (indol-3-yl)acetate + CO2 + NADP(+) + H2O</text>
        <dbReference type="Rhea" id="RHEA:34331"/>
        <dbReference type="ChEBI" id="CHEBI:15377"/>
        <dbReference type="ChEBI" id="CHEBI:15378"/>
        <dbReference type="ChEBI" id="CHEBI:15379"/>
        <dbReference type="ChEBI" id="CHEBI:16526"/>
        <dbReference type="ChEBI" id="CHEBI:17640"/>
        <dbReference type="ChEBI" id="CHEBI:30854"/>
        <dbReference type="ChEBI" id="CHEBI:57783"/>
        <dbReference type="ChEBI" id="CHEBI:58349"/>
        <dbReference type="EC" id="1.14.13.168"/>
    </reaction>
</comment>
<evidence type="ECO:0000256" key="2">
    <source>
        <dbReference type="ARBA" id="ARBA00004814"/>
    </source>
</evidence>
<dbReference type="Pfam" id="PF00743">
    <property type="entry name" value="FMO-like"/>
    <property type="match status" value="1"/>
</dbReference>
<evidence type="ECO:0000256" key="1">
    <source>
        <dbReference type="ARBA" id="ARBA00001974"/>
    </source>
</evidence>
<dbReference type="EMBL" id="RDQH01000341">
    <property type="protein sequence ID" value="RXH75247.1"/>
    <property type="molecule type" value="Genomic_DNA"/>
</dbReference>
<keyword evidence="10" id="KW-0503">Monooxygenase</keyword>
<comment type="similarity">
    <text evidence="3 10">Belongs to the FMO family.</text>
</comment>
<keyword evidence="6" id="KW-0521">NADP</keyword>
<dbReference type="InterPro" id="IPR050982">
    <property type="entry name" value="Auxin_biosynth/cation_transpt"/>
</dbReference>
<evidence type="ECO:0000256" key="8">
    <source>
        <dbReference type="ARBA" id="ARBA00023070"/>
    </source>
</evidence>
<comment type="pathway">
    <text evidence="2">Plant hormone metabolism; auxin biosynthesis.</text>
</comment>
<dbReference type="GO" id="GO:0103075">
    <property type="term" value="F:indole-3-pyruvate monooxygenase activity"/>
    <property type="evidence" value="ECO:0007669"/>
    <property type="project" value="UniProtKB-EC"/>
</dbReference>
<dbReference type="Proteomes" id="UP000290289">
    <property type="component" value="Chromosome 15"/>
</dbReference>
<reference evidence="11 12" key="1">
    <citation type="submission" date="2018-10" db="EMBL/GenBank/DDBJ databases">
        <title>A high-quality apple genome assembly.</title>
        <authorList>
            <person name="Hu J."/>
        </authorList>
    </citation>
    <scope>NUCLEOTIDE SEQUENCE [LARGE SCALE GENOMIC DNA]</scope>
    <source>
        <strain evidence="12">cv. HFTH1</strain>
        <tissue evidence="11">Young leaf</tissue>
    </source>
</reference>
<dbReference type="PANTHER" id="PTHR43539">
    <property type="entry name" value="FLAVIN-BINDING MONOOXYGENASE-LIKE PROTEIN (AFU_ORTHOLOGUE AFUA_4G09220)"/>
    <property type="match status" value="1"/>
</dbReference>
<dbReference type="PIRSF" id="PIRSF000332">
    <property type="entry name" value="FMO"/>
    <property type="match status" value="1"/>
</dbReference>
<protein>
    <recommendedName>
        <fullName evidence="10">Flavin-containing monooxygenase</fullName>
        <ecNumber evidence="10">1.-.-.-</ecNumber>
    </recommendedName>
</protein>
<dbReference type="GO" id="GO:0009851">
    <property type="term" value="P:auxin biosynthetic process"/>
    <property type="evidence" value="ECO:0007669"/>
    <property type="project" value="UniProtKB-KW"/>
</dbReference>
<dbReference type="GO" id="GO:0050660">
    <property type="term" value="F:flavin adenine dinucleotide binding"/>
    <property type="evidence" value="ECO:0007669"/>
    <property type="project" value="InterPro"/>
</dbReference>
<evidence type="ECO:0000256" key="7">
    <source>
        <dbReference type="ARBA" id="ARBA00023002"/>
    </source>
</evidence>
<keyword evidence="4 10" id="KW-0285">Flavoprotein</keyword>
<dbReference type="AlphaFoldDB" id="A0A498I051"/>
<evidence type="ECO:0000256" key="3">
    <source>
        <dbReference type="ARBA" id="ARBA00009183"/>
    </source>
</evidence>
<comment type="cofactor">
    <cofactor evidence="1 10">
        <name>FAD</name>
        <dbReference type="ChEBI" id="CHEBI:57692"/>
    </cofactor>
</comment>
<dbReference type="PRINTS" id="PR00469">
    <property type="entry name" value="PNDRDTASEII"/>
</dbReference>
<gene>
    <name evidence="11" type="ORF">DVH24_029968</name>
</gene>
<organism evidence="11 12">
    <name type="scientific">Malus domestica</name>
    <name type="common">Apple</name>
    <name type="synonym">Pyrus malus</name>
    <dbReference type="NCBI Taxonomy" id="3750"/>
    <lineage>
        <taxon>Eukaryota</taxon>
        <taxon>Viridiplantae</taxon>
        <taxon>Streptophyta</taxon>
        <taxon>Embryophyta</taxon>
        <taxon>Tracheophyta</taxon>
        <taxon>Spermatophyta</taxon>
        <taxon>Magnoliopsida</taxon>
        <taxon>eudicotyledons</taxon>
        <taxon>Gunneridae</taxon>
        <taxon>Pentapetalae</taxon>
        <taxon>rosids</taxon>
        <taxon>fabids</taxon>
        <taxon>Rosales</taxon>
        <taxon>Rosaceae</taxon>
        <taxon>Amygdaloideae</taxon>
        <taxon>Maleae</taxon>
        <taxon>Malus</taxon>
    </lineage>
</organism>